<evidence type="ECO:0000256" key="1">
    <source>
        <dbReference type="SAM" id="MobiDB-lite"/>
    </source>
</evidence>
<feature type="region of interest" description="Disordered" evidence="1">
    <location>
        <begin position="1"/>
        <end position="30"/>
    </location>
</feature>
<dbReference type="EMBL" id="AC091302">
    <property type="protein sequence ID" value="AAR00627.1"/>
    <property type="molecule type" value="Genomic_DNA"/>
</dbReference>
<dbReference type="AlphaFoldDB" id="Q10HY3"/>
<name>Q10HY3_ORYSJ</name>
<proteinExistence type="predicted"/>
<gene>
    <name evidence="2" type="primary">OSJNBb0015I21.16</name>
</gene>
<dbReference type="Proteomes" id="UP000000763">
    <property type="component" value="Chromosome 3"/>
</dbReference>
<sequence length="104" mass="11302">MGGGGGRRSVAQAVGGGAQSHSGGGGLPVCARPQERRTAAVCLGWADWAEGRKEKFSAQRSISEFLIQFEFGGNWQMRDFPIYLGAIFFEVQFEGIYLEALNKE</sequence>
<organism evidence="2 3">
    <name type="scientific">Oryza sativa subsp. japonica</name>
    <name type="common">Rice</name>
    <dbReference type="NCBI Taxonomy" id="39947"/>
    <lineage>
        <taxon>Eukaryota</taxon>
        <taxon>Viridiplantae</taxon>
        <taxon>Streptophyta</taxon>
        <taxon>Embryophyta</taxon>
        <taxon>Tracheophyta</taxon>
        <taxon>Spermatophyta</taxon>
        <taxon>Magnoliopsida</taxon>
        <taxon>Liliopsida</taxon>
        <taxon>Poales</taxon>
        <taxon>Poaceae</taxon>
        <taxon>BOP clade</taxon>
        <taxon>Oryzoideae</taxon>
        <taxon>Oryzeae</taxon>
        <taxon>Oryzinae</taxon>
        <taxon>Oryza</taxon>
        <taxon>Oryza sativa</taxon>
    </lineage>
</organism>
<accession>Q10HY3</accession>
<feature type="compositionally biased region" description="Gly residues" evidence="1">
    <location>
        <begin position="14"/>
        <end position="27"/>
    </location>
</feature>
<evidence type="ECO:0000313" key="2">
    <source>
        <dbReference type="EMBL" id="AAR00627.1"/>
    </source>
</evidence>
<reference evidence="3" key="2">
    <citation type="journal article" date="2008" name="Nucleic Acids Res.">
        <title>The rice annotation project database (RAP-DB): 2008 update.</title>
        <authorList>
            <consortium name="The rice annotation project (RAP)"/>
        </authorList>
    </citation>
    <scope>GENOME REANNOTATION</scope>
    <source>
        <strain evidence="3">cv. Nipponbare</strain>
    </source>
</reference>
<reference evidence="3" key="1">
    <citation type="journal article" date="2005" name="Nature">
        <title>The map-based sequence of the rice genome.</title>
        <authorList>
            <consortium name="International rice genome sequencing project (IRGSP)"/>
            <person name="Matsumoto T."/>
            <person name="Wu J."/>
            <person name="Kanamori H."/>
            <person name="Katayose Y."/>
            <person name="Fujisawa M."/>
            <person name="Namiki N."/>
            <person name="Mizuno H."/>
            <person name="Yamamoto K."/>
            <person name="Antonio B.A."/>
            <person name="Baba T."/>
            <person name="Sakata K."/>
            <person name="Nagamura Y."/>
            <person name="Aoki H."/>
            <person name="Arikawa K."/>
            <person name="Arita K."/>
            <person name="Bito T."/>
            <person name="Chiden Y."/>
            <person name="Fujitsuka N."/>
            <person name="Fukunaka R."/>
            <person name="Hamada M."/>
            <person name="Harada C."/>
            <person name="Hayashi A."/>
            <person name="Hijishita S."/>
            <person name="Honda M."/>
            <person name="Hosokawa S."/>
            <person name="Ichikawa Y."/>
            <person name="Idonuma A."/>
            <person name="Iijima M."/>
            <person name="Ikeda M."/>
            <person name="Ikeno M."/>
            <person name="Ito K."/>
            <person name="Ito S."/>
            <person name="Ito T."/>
            <person name="Ito Y."/>
            <person name="Ito Y."/>
            <person name="Iwabuchi A."/>
            <person name="Kamiya K."/>
            <person name="Karasawa W."/>
            <person name="Kurita K."/>
            <person name="Katagiri S."/>
            <person name="Kikuta A."/>
            <person name="Kobayashi H."/>
            <person name="Kobayashi N."/>
            <person name="Machita K."/>
            <person name="Maehara T."/>
            <person name="Masukawa M."/>
            <person name="Mizubayashi T."/>
            <person name="Mukai Y."/>
            <person name="Nagasaki H."/>
            <person name="Nagata Y."/>
            <person name="Naito S."/>
            <person name="Nakashima M."/>
            <person name="Nakama Y."/>
            <person name="Nakamichi Y."/>
            <person name="Nakamura M."/>
            <person name="Meguro A."/>
            <person name="Negishi M."/>
            <person name="Ohta I."/>
            <person name="Ohta T."/>
            <person name="Okamoto M."/>
            <person name="Ono N."/>
            <person name="Saji S."/>
            <person name="Sakaguchi M."/>
            <person name="Sakai K."/>
            <person name="Shibata M."/>
            <person name="Shimokawa T."/>
            <person name="Song J."/>
            <person name="Takazaki Y."/>
            <person name="Terasawa K."/>
            <person name="Tsugane M."/>
            <person name="Tsuji K."/>
            <person name="Ueda S."/>
            <person name="Waki K."/>
            <person name="Yamagata H."/>
            <person name="Yamamoto M."/>
            <person name="Yamamoto S."/>
            <person name="Yamane H."/>
            <person name="Yoshiki S."/>
            <person name="Yoshihara R."/>
            <person name="Yukawa K."/>
            <person name="Zhong H."/>
            <person name="Yano M."/>
            <person name="Yuan Q."/>
            <person name="Ouyang S."/>
            <person name="Liu J."/>
            <person name="Jones K.M."/>
            <person name="Gansberger K."/>
            <person name="Moffat K."/>
            <person name="Hill J."/>
            <person name="Bera J."/>
            <person name="Fadrosh D."/>
            <person name="Jin S."/>
            <person name="Johri S."/>
            <person name="Kim M."/>
            <person name="Overton L."/>
            <person name="Reardon M."/>
            <person name="Tsitrin T."/>
            <person name="Vuong H."/>
            <person name="Weaver B."/>
            <person name="Ciecko A."/>
            <person name="Tallon L."/>
            <person name="Jackson J."/>
            <person name="Pai G."/>
            <person name="Aken S.V."/>
            <person name="Utterback T."/>
            <person name="Reidmuller S."/>
            <person name="Feldblyum T."/>
            <person name="Hsiao J."/>
            <person name="Zismann V."/>
            <person name="Iobst S."/>
            <person name="de Vazeille A.R."/>
            <person name="Buell C.R."/>
            <person name="Ying K."/>
            <person name="Li Y."/>
            <person name="Lu T."/>
            <person name="Huang Y."/>
            <person name="Zhao Q."/>
            <person name="Feng Q."/>
            <person name="Zhang L."/>
            <person name="Zhu J."/>
            <person name="Weng Q."/>
            <person name="Mu J."/>
            <person name="Lu Y."/>
            <person name="Fan D."/>
            <person name="Liu Y."/>
            <person name="Guan J."/>
            <person name="Zhang Y."/>
            <person name="Yu S."/>
            <person name="Liu X."/>
            <person name="Zhang Y."/>
            <person name="Hong G."/>
            <person name="Han B."/>
            <person name="Choisne N."/>
            <person name="Demange N."/>
            <person name="Orjeda G."/>
            <person name="Samain S."/>
            <person name="Cattolico L."/>
            <person name="Pelletier E."/>
            <person name="Couloux A."/>
            <person name="Segurens B."/>
            <person name="Wincker P."/>
            <person name="D'Hont A."/>
            <person name="Scarpelli C."/>
            <person name="Weissenbach J."/>
            <person name="Salanoubat M."/>
            <person name="Quetier F."/>
            <person name="Yu Y."/>
            <person name="Kim H.R."/>
            <person name="Rambo T."/>
            <person name="Currie J."/>
            <person name="Collura K."/>
            <person name="Luo M."/>
            <person name="Yang T."/>
            <person name="Ammiraju J.S.S."/>
            <person name="Engler F."/>
            <person name="Soderlund C."/>
            <person name="Wing R.A."/>
            <person name="Palmer L.E."/>
            <person name="de la Bastide M."/>
            <person name="Spiegel L."/>
            <person name="Nascimento L."/>
            <person name="Zutavern T."/>
            <person name="O'Shaughnessy A."/>
            <person name="Dike S."/>
            <person name="Dedhia N."/>
            <person name="Preston R."/>
            <person name="Balija V."/>
            <person name="McCombie W.R."/>
            <person name="Chow T."/>
            <person name="Chen H."/>
            <person name="Chung M."/>
            <person name="Chen C."/>
            <person name="Shaw J."/>
            <person name="Wu H."/>
            <person name="Hsiao K."/>
            <person name="Chao Y."/>
            <person name="Chu M."/>
            <person name="Cheng C."/>
            <person name="Hour A."/>
            <person name="Lee P."/>
            <person name="Lin S."/>
            <person name="Lin Y."/>
            <person name="Liou J."/>
            <person name="Liu S."/>
            <person name="Hsing Y."/>
            <person name="Raghuvanshi S."/>
            <person name="Mohanty A."/>
            <person name="Bharti A.K."/>
            <person name="Gaur A."/>
            <person name="Gupta V."/>
            <person name="Kumar D."/>
            <person name="Ravi V."/>
            <person name="Vij S."/>
            <person name="Kapur A."/>
            <person name="Khurana P."/>
            <person name="Khurana P."/>
            <person name="Khurana J.P."/>
            <person name="Tyagi A.K."/>
            <person name="Gaikwad K."/>
            <person name="Singh A."/>
            <person name="Dalal V."/>
            <person name="Srivastava S."/>
            <person name="Dixit A."/>
            <person name="Pal A.K."/>
            <person name="Ghazi I.A."/>
            <person name="Yadav M."/>
            <person name="Pandit A."/>
            <person name="Bhargava A."/>
            <person name="Sureshbabu K."/>
            <person name="Batra K."/>
            <person name="Sharma T.R."/>
            <person name="Mohapatra T."/>
            <person name="Singh N.K."/>
            <person name="Messing J."/>
            <person name="Nelson A.B."/>
            <person name="Fuks G."/>
            <person name="Kavchok S."/>
            <person name="Keizer G."/>
            <person name="Linton E."/>
            <person name="Llaca V."/>
            <person name="Song R."/>
            <person name="Tanyolac B."/>
            <person name="Young S."/>
            <person name="Ho-Il K."/>
            <person name="Hahn J.H."/>
            <person name="Sangsakoo G."/>
            <person name="Vanavichit A."/>
            <person name="de Mattos Luiz.A.T."/>
            <person name="Zimmer P.D."/>
            <person name="Malone G."/>
            <person name="Dellagostin O."/>
            <person name="de Oliveira A.C."/>
            <person name="Bevan M."/>
            <person name="Bancroft I."/>
            <person name="Minx P."/>
            <person name="Cordum H."/>
            <person name="Wilson R."/>
            <person name="Cheng Z."/>
            <person name="Jin W."/>
            <person name="Jiang J."/>
            <person name="Leong S.A."/>
            <person name="Iwama H."/>
            <person name="Gojobori T."/>
            <person name="Itoh T."/>
            <person name="Niimura Y."/>
            <person name="Fujii Y."/>
            <person name="Habara T."/>
            <person name="Sakai H."/>
            <person name="Sato Y."/>
            <person name="Wilson G."/>
            <person name="Kumar K."/>
            <person name="McCouch S."/>
            <person name="Juretic N."/>
            <person name="Hoen D."/>
            <person name="Wright S."/>
            <person name="Bruskiewich R."/>
            <person name="Bureau T."/>
            <person name="Miyao A."/>
            <person name="Hirochika H."/>
            <person name="Nishikawa T."/>
            <person name="Kadowaki K."/>
            <person name="Sugiura M."/>
            <person name="Burr B."/>
            <person name="Sasaki T."/>
        </authorList>
    </citation>
    <scope>NUCLEOTIDE SEQUENCE [LARGE SCALE GENOMIC DNA]</scope>
    <source>
        <strain evidence="3">cv. Nipponbare</strain>
    </source>
</reference>
<evidence type="ECO:0000313" key="3">
    <source>
        <dbReference type="Proteomes" id="UP000000763"/>
    </source>
</evidence>
<protein>
    <submittedName>
        <fullName evidence="2">Uncharacterized protein</fullName>
    </submittedName>
</protein>